<sequence length="124" mass="14015">MPSKTPILSAHASRNPTKAVQKPRARGPQSDAVKATLKKISKPSHWDYDKPKKYIRQVLENGVKYTGKRAPSLKNAIAHDLSKKAREEGQDSNIMDIDLSGEEYIKYRDSLSQQEQDRLIAQLD</sequence>
<accession>A0AAD7HUP3</accession>
<evidence type="ECO:0000313" key="2">
    <source>
        <dbReference type="EMBL" id="KAJ7727655.1"/>
    </source>
</evidence>
<feature type="region of interest" description="Disordered" evidence="1">
    <location>
        <begin position="1"/>
        <end position="32"/>
    </location>
</feature>
<evidence type="ECO:0000313" key="3">
    <source>
        <dbReference type="Proteomes" id="UP001215280"/>
    </source>
</evidence>
<organism evidence="2 3">
    <name type="scientific">Mycena maculata</name>
    <dbReference type="NCBI Taxonomy" id="230809"/>
    <lineage>
        <taxon>Eukaryota</taxon>
        <taxon>Fungi</taxon>
        <taxon>Dikarya</taxon>
        <taxon>Basidiomycota</taxon>
        <taxon>Agaricomycotina</taxon>
        <taxon>Agaricomycetes</taxon>
        <taxon>Agaricomycetidae</taxon>
        <taxon>Agaricales</taxon>
        <taxon>Marasmiineae</taxon>
        <taxon>Mycenaceae</taxon>
        <taxon>Mycena</taxon>
    </lineage>
</organism>
<name>A0AAD7HUP3_9AGAR</name>
<dbReference type="EMBL" id="JARJLG010000210">
    <property type="protein sequence ID" value="KAJ7727655.1"/>
    <property type="molecule type" value="Genomic_DNA"/>
</dbReference>
<dbReference type="AlphaFoldDB" id="A0AAD7HUP3"/>
<evidence type="ECO:0000256" key="1">
    <source>
        <dbReference type="SAM" id="MobiDB-lite"/>
    </source>
</evidence>
<comment type="caution">
    <text evidence="2">The sequence shown here is derived from an EMBL/GenBank/DDBJ whole genome shotgun (WGS) entry which is preliminary data.</text>
</comment>
<dbReference type="Proteomes" id="UP001215280">
    <property type="component" value="Unassembled WGS sequence"/>
</dbReference>
<reference evidence="2" key="1">
    <citation type="submission" date="2023-03" db="EMBL/GenBank/DDBJ databases">
        <title>Massive genome expansion in bonnet fungi (Mycena s.s.) driven by repeated elements and novel gene families across ecological guilds.</title>
        <authorList>
            <consortium name="Lawrence Berkeley National Laboratory"/>
            <person name="Harder C.B."/>
            <person name="Miyauchi S."/>
            <person name="Viragh M."/>
            <person name="Kuo A."/>
            <person name="Thoen E."/>
            <person name="Andreopoulos B."/>
            <person name="Lu D."/>
            <person name="Skrede I."/>
            <person name="Drula E."/>
            <person name="Henrissat B."/>
            <person name="Morin E."/>
            <person name="Kohler A."/>
            <person name="Barry K."/>
            <person name="LaButti K."/>
            <person name="Morin E."/>
            <person name="Salamov A."/>
            <person name="Lipzen A."/>
            <person name="Mereny Z."/>
            <person name="Hegedus B."/>
            <person name="Baldrian P."/>
            <person name="Stursova M."/>
            <person name="Weitz H."/>
            <person name="Taylor A."/>
            <person name="Grigoriev I.V."/>
            <person name="Nagy L.G."/>
            <person name="Martin F."/>
            <person name="Kauserud H."/>
        </authorList>
    </citation>
    <scope>NUCLEOTIDE SEQUENCE</scope>
    <source>
        <strain evidence="2">CBHHK188m</strain>
    </source>
</reference>
<gene>
    <name evidence="2" type="ORF">DFH07DRAFT_970076</name>
</gene>
<keyword evidence="3" id="KW-1185">Reference proteome</keyword>
<protein>
    <submittedName>
        <fullName evidence="2">Uncharacterized protein</fullName>
    </submittedName>
</protein>
<proteinExistence type="predicted"/>